<evidence type="ECO:0000313" key="2">
    <source>
        <dbReference type="RefSeq" id="XP_045364963.1"/>
    </source>
</evidence>
<reference evidence="2" key="1">
    <citation type="submission" date="2025-08" db="UniProtKB">
        <authorList>
            <consortium name="RefSeq"/>
        </authorList>
    </citation>
    <scope>IDENTIFICATION</scope>
    <source>
        <tissue evidence="2">Blood</tissue>
    </source>
</reference>
<feature type="region of interest" description="Disordered" evidence="1">
    <location>
        <begin position="1"/>
        <end position="31"/>
    </location>
</feature>
<dbReference type="RefSeq" id="XP_045364963.1">
    <property type="nucleotide sequence ID" value="XM_045509007.1"/>
</dbReference>
<feature type="region of interest" description="Disordered" evidence="1">
    <location>
        <begin position="63"/>
        <end position="89"/>
    </location>
</feature>
<sequence>MHPGARGCPLFPQPSFPAPSFPPTSARAGTRKEARLLGCGEAEAGPGVGCRSAPAHGLPRMGGNGACGRVSRDSTAGEPPAPPGIIPMKGGSRTFWSLCAQGGMLFWEDPKESLQFQPAPQSGPESLPYQILANAVPVASPFS</sequence>
<proteinExistence type="predicted"/>
<name>A0A9W3HBB9_CAMBA</name>
<gene>
    <name evidence="2" type="primary">GVQW3</name>
</gene>
<dbReference type="AlphaFoldDB" id="A0A9W3HBB9"/>
<evidence type="ECO:0000256" key="1">
    <source>
        <dbReference type="SAM" id="MobiDB-lite"/>
    </source>
</evidence>
<organism evidence="2">
    <name type="scientific">Camelus bactrianus</name>
    <name type="common">Bactrian camel</name>
    <dbReference type="NCBI Taxonomy" id="9837"/>
    <lineage>
        <taxon>Eukaryota</taxon>
        <taxon>Metazoa</taxon>
        <taxon>Chordata</taxon>
        <taxon>Craniata</taxon>
        <taxon>Vertebrata</taxon>
        <taxon>Euteleostomi</taxon>
        <taxon>Mammalia</taxon>
        <taxon>Eutheria</taxon>
        <taxon>Laurasiatheria</taxon>
        <taxon>Artiodactyla</taxon>
        <taxon>Tylopoda</taxon>
        <taxon>Camelidae</taxon>
        <taxon>Camelus</taxon>
    </lineage>
</organism>
<feature type="compositionally biased region" description="Pro residues" evidence="1">
    <location>
        <begin position="11"/>
        <end position="22"/>
    </location>
</feature>
<dbReference type="CTD" id="100506127"/>
<accession>A0A9W3HBB9</accession>
<protein>
    <submittedName>
        <fullName evidence="2">Protein GVQW3 isoform X2</fullName>
    </submittedName>
</protein>